<accession>A0A502EDF6</accession>
<dbReference type="OrthoDB" id="9792527at2"/>
<dbReference type="InterPro" id="IPR036390">
    <property type="entry name" value="WH_DNA-bd_sf"/>
</dbReference>
<evidence type="ECO:0000313" key="5">
    <source>
        <dbReference type="EMBL" id="TPG35039.1"/>
    </source>
</evidence>
<dbReference type="InterPro" id="IPR036388">
    <property type="entry name" value="WH-like_DNA-bd_sf"/>
</dbReference>
<evidence type="ECO:0000256" key="1">
    <source>
        <dbReference type="ARBA" id="ARBA00023015"/>
    </source>
</evidence>
<dbReference type="Gene3D" id="1.10.10.10">
    <property type="entry name" value="Winged helix-like DNA-binding domain superfamily/Winged helix DNA-binding domain"/>
    <property type="match status" value="1"/>
</dbReference>
<dbReference type="InterPro" id="IPR011991">
    <property type="entry name" value="ArsR-like_HTH"/>
</dbReference>
<dbReference type="PANTHER" id="PTHR33204:SF18">
    <property type="entry name" value="TRANSCRIPTIONAL REGULATORY PROTEIN"/>
    <property type="match status" value="1"/>
</dbReference>
<evidence type="ECO:0000256" key="2">
    <source>
        <dbReference type="ARBA" id="ARBA00023125"/>
    </source>
</evidence>
<evidence type="ECO:0000313" key="6">
    <source>
        <dbReference type="Proteomes" id="UP000320095"/>
    </source>
</evidence>
<dbReference type="EMBL" id="RCZG01000003">
    <property type="protein sequence ID" value="TPG35039.1"/>
    <property type="molecule type" value="Genomic_DNA"/>
</dbReference>
<evidence type="ECO:0000256" key="3">
    <source>
        <dbReference type="ARBA" id="ARBA00023163"/>
    </source>
</evidence>
<dbReference type="PANTHER" id="PTHR33204">
    <property type="entry name" value="TRANSCRIPTIONAL REGULATOR, MARR FAMILY"/>
    <property type="match status" value="1"/>
</dbReference>
<dbReference type="SUPFAM" id="SSF46785">
    <property type="entry name" value="Winged helix' DNA-binding domain"/>
    <property type="match status" value="1"/>
</dbReference>
<dbReference type="AlphaFoldDB" id="A0A502EDF6"/>
<gene>
    <name evidence="5" type="ORF">EAH80_09625</name>
</gene>
<proteinExistence type="predicted"/>
<dbReference type="Pfam" id="PF01638">
    <property type="entry name" value="HxlR"/>
    <property type="match status" value="1"/>
</dbReference>
<dbReference type="CDD" id="cd00090">
    <property type="entry name" value="HTH_ARSR"/>
    <property type="match status" value="1"/>
</dbReference>
<evidence type="ECO:0000259" key="4">
    <source>
        <dbReference type="PROSITE" id="PS51118"/>
    </source>
</evidence>
<comment type="caution">
    <text evidence="5">The sequence shown here is derived from an EMBL/GenBank/DDBJ whole genome shotgun (WGS) entry which is preliminary data.</text>
</comment>
<dbReference type="PROSITE" id="PS51118">
    <property type="entry name" value="HTH_HXLR"/>
    <property type="match status" value="1"/>
</dbReference>
<reference evidence="5 6" key="1">
    <citation type="journal article" date="2019" name="Environ. Microbiol.">
        <title>Species interactions and distinct microbial communities in high Arctic permafrost affected cryosols are associated with the CH4 and CO2 gas fluxes.</title>
        <authorList>
            <person name="Altshuler I."/>
            <person name="Hamel J."/>
            <person name="Turney S."/>
            <person name="Magnuson E."/>
            <person name="Levesque R."/>
            <person name="Greer C."/>
            <person name="Whyte L.G."/>
        </authorList>
    </citation>
    <scope>NUCLEOTIDE SEQUENCE [LARGE SCALE GENOMIC DNA]</scope>
    <source>
        <strain evidence="5 6">S5.20</strain>
    </source>
</reference>
<keyword evidence="1" id="KW-0805">Transcription regulation</keyword>
<protein>
    <submittedName>
        <fullName evidence="5">Transcriptional regulator</fullName>
    </submittedName>
</protein>
<organism evidence="5 6">
    <name type="scientific">Mycolicibacterium hodleri</name>
    <dbReference type="NCBI Taxonomy" id="49897"/>
    <lineage>
        <taxon>Bacteria</taxon>
        <taxon>Bacillati</taxon>
        <taxon>Actinomycetota</taxon>
        <taxon>Actinomycetes</taxon>
        <taxon>Mycobacteriales</taxon>
        <taxon>Mycobacteriaceae</taxon>
        <taxon>Mycolicibacterium</taxon>
    </lineage>
</organism>
<dbReference type="InterPro" id="IPR002577">
    <property type="entry name" value="HTH_HxlR"/>
</dbReference>
<keyword evidence="6" id="KW-1185">Reference proteome</keyword>
<feature type="domain" description="HTH hxlR-type" evidence="4">
    <location>
        <begin position="2"/>
        <end position="99"/>
    </location>
</feature>
<keyword evidence="2" id="KW-0238">DNA-binding</keyword>
<dbReference type="GO" id="GO:0003677">
    <property type="term" value="F:DNA binding"/>
    <property type="evidence" value="ECO:0007669"/>
    <property type="project" value="UniProtKB-KW"/>
</dbReference>
<keyword evidence="3" id="KW-0804">Transcription</keyword>
<dbReference type="Proteomes" id="UP000320095">
    <property type="component" value="Unassembled WGS sequence"/>
</dbReference>
<sequence>MDSVVATLAIIGDRWTLLILREAFFGVRRFGEMQRNLGVSRTVLSARLKRLTAGGLFERIAYRQDPVWYEYRLTPKGLDLWPAVVALLQWGDRHLQTAAPPLRLRHLTCGTAIGAQLVCASCGDQLRPNDTRPERT</sequence>
<name>A0A502EDF6_9MYCO</name>